<comment type="caution">
    <text evidence="1">The sequence shown here is derived from an EMBL/GenBank/DDBJ whole genome shotgun (WGS) entry which is preliminary data.</text>
</comment>
<dbReference type="RefSeq" id="WP_126808090.1">
    <property type="nucleotide sequence ID" value="NZ_PIPP01000004.1"/>
</dbReference>
<protein>
    <submittedName>
        <fullName evidence="1">Uncharacterized protein</fullName>
    </submittedName>
</protein>
<keyword evidence="2" id="KW-1185">Reference proteome</keyword>
<organism evidence="1 2">
    <name type="scientific">Aliidiomarina shirensis</name>
    <dbReference type="NCBI Taxonomy" id="1048642"/>
    <lineage>
        <taxon>Bacteria</taxon>
        <taxon>Pseudomonadati</taxon>
        <taxon>Pseudomonadota</taxon>
        <taxon>Gammaproteobacteria</taxon>
        <taxon>Alteromonadales</taxon>
        <taxon>Idiomarinaceae</taxon>
        <taxon>Aliidiomarina</taxon>
    </lineage>
</organism>
<dbReference type="Proteomes" id="UP000286934">
    <property type="component" value="Unassembled WGS sequence"/>
</dbReference>
<sequence length="107" mass="12496">MSGINEMNPVAILHRWFNENNDYFISICSELKFKDSGREAACVDLETRTHIISICSWNRVLCLDIQITEIESEESSFPHTGECESIEEFKGHLARVLWWLKTEKIYV</sequence>
<accession>A0A432WQQ4</accession>
<evidence type="ECO:0000313" key="1">
    <source>
        <dbReference type="EMBL" id="RUO36100.1"/>
    </source>
</evidence>
<reference evidence="2" key="1">
    <citation type="journal article" date="2018" name="Front. Microbiol.">
        <title>Genome-Based Analysis Reveals the Taxonomy and Diversity of the Family Idiomarinaceae.</title>
        <authorList>
            <person name="Liu Y."/>
            <person name="Lai Q."/>
            <person name="Shao Z."/>
        </authorList>
    </citation>
    <scope>NUCLEOTIDE SEQUENCE [LARGE SCALE GENOMIC DNA]</scope>
    <source>
        <strain evidence="2">AIS</strain>
    </source>
</reference>
<proteinExistence type="predicted"/>
<dbReference type="AlphaFoldDB" id="A0A432WQQ4"/>
<gene>
    <name evidence="1" type="ORF">CWE13_09505</name>
</gene>
<evidence type="ECO:0000313" key="2">
    <source>
        <dbReference type="Proteomes" id="UP000286934"/>
    </source>
</evidence>
<name>A0A432WQQ4_9GAMM</name>
<dbReference type="EMBL" id="PIPP01000004">
    <property type="protein sequence ID" value="RUO36100.1"/>
    <property type="molecule type" value="Genomic_DNA"/>
</dbReference>